<feature type="region of interest" description="Disordered" evidence="1">
    <location>
        <begin position="23"/>
        <end position="64"/>
    </location>
</feature>
<feature type="compositionally biased region" description="Basic and acidic residues" evidence="1">
    <location>
        <begin position="34"/>
        <end position="52"/>
    </location>
</feature>
<comment type="caution">
    <text evidence="2">The sequence shown here is derived from an EMBL/GenBank/DDBJ whole genome shotgun (WGS) entry which is preliminary data.</text>
</comment>
<dbReference type="EMBL" id="LXQA010098117">
    <property type="protein sequence ID" value="MCI15821.1"/>
    <property type="molecule type" value="Genomic_DNA"/>
</dbReference>
<reference evidence="2 3" key="1">
    <citation type="journal article" date="2018" name="Front. Plant Sci.">
        <title>Red Clover (Trifolium pratense) and Zigzag Clover (T. medium) - A Picture of Genomic Similarities and Differences.</title>
        <authorList>
            <person name="Dluhosova J."/>
            <person name="Istvanek J."/>
            <person name="Nedelnik J."/>
            <person name="Repkova J."/>
        </authorList>
    </citation>
    <scope>NUCLEOTIDE SEQUENCE [LARGE SCALE GENOMIC DNA]</scope>
    <source>
        <strain evidence="3">cv. 10/8</strain>
        <tissue evidence="2">Leaf</tissue>
    </source>
</reference>
<sequence>MNKALEELFEEVPLFLETCSVGESFSTTTTTVPETREDEVTRNRIRGREQRQPKSTAKGPEIPPEKKVVVGSRSVRRRNVPAIRTAVVSHNC</sequence>
<evidence type="ECO:0000313" key="2">
    <source>
        <dbReference type="EMBL" id="MCI15821.1"/>
    </source>
</evidence>
<name>A0A392PUP7_9FABA</name>
<dbReference type="AlphaFoldDB" id="A0A392PUP7"/>
<dbReference type="Proteomes" id="UP000265520">
    <property type="component" value="Unassembled WGS sequence"/>
</dbReference>
<feature type="compositionally biased region" description="Low complexity" evidence="1">
    <location>
        <begin position="23"/>
        <end position="33"/>
    </location>
</feature>
<evidence type="ECO:0000256" key="1">
    <source>
        <dbReference type="SAM" id="MobiDB-lite"/>
    </source>
</evidence>
<keyword evidence="3" id="KW-1185">Reference proteome</keyword>
<accession>A0A392PUP7</accession>
<organism evidence="2 3">
    <name type="scientific">Trifolium medium</name>
    <dbReference type="NCBI Taxonomy" id="97028"/>
    <lineage>
        <taxon>Eukaryota</taxon>
        <taxon>Viridiplantae</taxon>
        <taxon>Streptophyta</taxon>
        <taxon>Embryophyta</taxon>
        <taxon>Tracheophyta</taxon>
        <taxon>Spermatophyta</taxon>
        <taxon>Magnoliopsida</taxon>
        <taxon>eudicotyledons</taxon>
        <taxon>Gunneridae</taxon>
        <taxon>Pentapetalae</taxon>
        <taxon>rosids</taxon>
        <taxon>fabids</taxon>
        <taxon>Fabales</taxon>
        <taxon>Fabaceae</taxon>
        <taxon>Papilionoideae</taxon>
        <taxon>50 kb inversion clade</taxon>
        <taxon>NPAAA clade</taxon>
        <taxon>Hologalegina</taxon>
        <taxon>IRL clade</taxon>
        <taxon>Trifolieae</taxon>
        <taxon>Trifolium</taxon>
    </lineage>
</organism>
<proteinExistence type="predicted"/>
<evidence type="ECO:0000313" key="3">
    <source>
        <dbReference type="Proteomes" id="UP000265520"/>
    </source>
</evidence>
<protein>
    <submittedName>
        <fullName evidence="2">Uncharacterized protein</fullName>
    </submittedName>
</protein>